<evidence type="ECO:0000313" key="6">
    <source>
        <dbReference type="EMBL" id="KAG3227750.1"/>
    </source>
</evidence>
<dbReference type="EMBL" id="RCMI01000056">
    <property type="protein sequence ID" value="KAG2938976.1"/>
    <property type="molecule type" value="Genomic_DNA"/>
</dbReference>
<dbReference type="EMBL" id="RCMK01000055">
    <property type="protein sequence ID" value="KAG2951243.1"/>
    <property type="molecule type" value="Genomic_DNA"/>
</dbReference>
<accession>A0A329T2P0</accession>
<proteinExistence type="predicted"/>
<dbReference type="EMBL" id="MJFZ01000003">
    <property type="protein sequence ID" value="RAW43527.1"/>
    <property type="molecule type" value="Genomic_DNA"/>
</dbReference>
<evidence type="ECO:0000256" key="1">
    <source>
        <dbReference type="SAM" id="MobiDB-lite"/>
    </source>
</evidence>
<dbReference type="Proteomes" id="UP000251314">
    <property type="component" value="Unassembled WGS sequence"/>
</dbReference>
<sequence>MLSSGGPSEGTVPSDLHAATLEAFYSRVIQRVCSSYREQSELTTDEAIVRLRQKWQEKLALYTGKHAHLREMTEGTSNDIPVVESVESSRDSDGEASDEDGLSIPSSSSLPSSPSSPFSSSSSPPSFVELEAPSEQAIGRPSAQLASGTTSTSSSIFSKMLGAKRKLHQVDGSISDDEDAVEWQDDDVQEQQHVETRAAPLAASMQEAWVDEGDNANSDTEDDILQDVGEEKEEKEEELPSSFADSSASLLVSSEDFSPVSGLSGINLPLQLAAQYSKFIHRGNRRGYFGQLHSIVLTWPERGFLDEGEVVKVISLGDTLHELKVEGSNGTETTVQMHLVRRLKEFLIRKGSVRFHSQQ</sequence>
<gene>
    <name evidence="7" type="ORF">PC110_g333</name>
    <name evidence="2" type="ORF">PC113_g451</name>
    <name evidence="3" type="ORF">PC115_g3373</name>
    <name evidence="4" type="ORF">PC117_g3736</name>
    <name evidence="5" type="ORF">PC118_g3189</name>
    <name evidence="6" type="ORF">PC129_g1682</name>
</gene>
<evidence type="ECO:0000313" key="8">
    <source>
        <dbReference type="Proteomes" id="UP000251314"/>
    </source>
</evidence>
<dbReference type="AlphaFoldDB" id="A0A329T2P0"/>
<feature type="compositionally biased region" description="Low complexity" evidence="1">
    <location>
        <begin position="103"/>
        <end position="126"/>
    </location>
</feature>
<dbReference type="Proteomes" id="UP000736787">
    <property type="component" value="Unassembled WGS sequence"/>
</dbReference>
<reference evidence="7 8" key="1">
    <citation type="submission" date="2018-01" db="EMBL/GenBank/DDBJ databases">
        <title>Draft genome of the strawberry crown rot pathogen Phytophthora cactorum.</title>
        <authorList>
            <person name="Armitage A.D."/>
            <person name="Lysoe E."/>
            <person name="Nellist C.F."/>
            <person name="Harrison R.J."/>
            <person name="Brurberg M.B."/>
        </authorList>
    </citation>
    <scope>NUCLEOTIDE SEQUENCE [LARGE SCALE GENOMIC DNA]</scope>
    <source>
        <strain evidence="7 8">10300</strain>
    </source>
</reference>
<evidence type="ECO:0000313" key="7">
    <source>
        <dbReference type="EMBL" id="RAW43527.1"/>
    </source>
</evidence>
<comment type="caution">
    <text evidence="7">The sequence shown here is derived from an EMBL/GenBank/DDBJ whole genome shotgun (WGS) entry which is preliminary data.</text>
</comment>
<organism evidence="7 8">
    <name type="scientific">Phytophthora cactorum</name>
    <dbReference type="NCBI Taxonomy" id="29920"/>
    <lineage>
        <taxon>Eukaryota</taxon>
        <taxon>Sar</taxon>
        <taxon>Stramenopiles</taxon>
        <taxon>Oomycota</taxon>
        <taxon>Peronosporomycetes</taxon>
        <taxon>Peronosporales</taxon>
        <taxon>Peronosporaceae</taxon>
        <taxon>Phytophthora</taxon>
    </lineage>
</organism>
<evidence type="ECO:0000313" key="5">
    <source>
        <dbReference type="EMBL" id="KAG2995078.1"/>
    </source>
</evidence>
<feature type="region of interest" description="Disordered" evidence="1">
    <location>
        <begin position="72"/>
        <end position="151"/>
    </location>
</feature>
<dbReference type="EMBL" id="RCMV01000028">
    <property type="protein sequence ID" value="KAG3227750.1"/>
    <property type="molecule type" value="Genomic_DNA"/>
</dbReference>
<evidence type="ECO:0000313" key="3">
    <source>
        <dbReference type="EMBL" id="KAG2938976.1"/>
    </source>
</evidence>
<dbReference type="EMBL" id="RCMG01000004">
    <property type="protein sequence ID" value="KAG2869149.1"/>
    <property type="molecule type" value="Genomic_DNA"/>
</dbReference>
<protein>
    <submittedName>
        <fullName evidence="7">Uncharacterized protein</fullName>
    </submittedName>
</protein>
<dbReference type="Proteomes" id="UP000735874">
    <property type="component" value="Unassembled WGS sequence"/>
</dbReference>
<dbReference type="Proteomes" id="UP000774804">
    <property type="component" value="Unassembled WGS sequence"/>
</dbReference>
<reference evidence="6" key="2">
    <citation type="submission" date="2018-05" db="EMBL/GenBank/DDBJ databases">
        <title>Effector identification in a new, highly contiguous assembly of the strawberry crown rot pathogen Phytophthora cactorum.</title>
        <authorList>
            <person name="Armitage A.D."/>
            <person name="Nellist C.F."/>
            <person name="Bates H."/>
            <person name="Vickerstaff R.J."/>
            <person name="Harrison R.J."/>
        </authorList>
    </citation>
    <scope>NUCLEOTIDE SEQUENCE</scope>
    <source>
        <strain evidence="2">15-7</strain>
        <strain evidence="3">4032</strain>
        <strain evidence="4">4040</strain>
        <strain evidence="5">P415</strain>
        <strain evidence="6">P421</strain>
    </source>
</reference>
<dbReference type="Proteomes" id="UP000697107">
    <property type="component" value="Unassembled WGS sequence"/>
</dbReference>
<dbReference type="Proteomes" id="UP000760860">
    <property type="component" value="Unassembled WGS sequence"/>
</dbReference>
<name>A0A329T2P0_9STRA</name>
<evidence type="ECO:0000313" key="4">
    <source>
        <dbReference type="EMBL" id="KAG2951243.1"/>
    </source>
</evidence>
<evidence type="ECO:0000313" key="2">
    <source>
        <dbReference type="EMBL" id="KAG2869149.1"/>
    </source>
</evidence>
<keyword evidence="8" id="KW-1185">Reference proteome</keyword>
<dbReference type="OrthoDB" id="121265at2759"/>
<dbReference type="VEuPathDB" id="FungiDB:PC110_g333"/>
<dbReference type="EMBL" id="RCML01000052">
    <property type="protein sequence ID" value="KAG2995078.1"/>
    <property type="molecule type" value="Genomic_DNA"/>
</dbReference>